<dbReference type="Proteomes" id="UP000245412">
    <property type="component" value="Unassembled WGS sequence"/>
</dbReference>
<comment type="caution">
    <text evidence="2">The sequence shown here is derived from an EMBL/GenBank/DDBJ whole genome shotgun (WGS) entry which is preliminary data.</text>
</comment>
<dbReference type="PROSITE" id="PS00409">
    <property type="entry name" value="PROKAR_NTER_METHYL"/>
    <property type="match status" value="1"/>
</dbReference>
<reference evidence="2 3" key="1">
    <citation type="submission" date="2018-05" db="EMBL/GenBank/DDBJ databases">
        <authorList>
            <person name="Goeker M."/>
            <person name="Huntemann M."/>
            <person name="Clum A."/>
            <person name="Pillay M."/>
            <person name="Palaniappan K."/>
            <person name="Varghese N."/>
            <person name="Mikhailova N."/>
            <person name="Stamatis D."/>
            <person name="Reddy T."/>
            <person name="Daum C."/>
            <person name="Shapiro N."/>
            <person name="Ivanova N."/>
            <person name="Kyrpides N."/>
            <person name="Woyke T."/>
        </authorList>
    </citation>
    <scope>NUCLEOTIDE SEQUENCE [LARGE SCALE GENOMIC DNA]</scope>
    <source>
        <strain evidence="2 3">DSM 26524</strain>
    </source>
</reference>
<dbReference type="NCBIfam" id="TIGR02532">
    <property type="entry name" value="IV_pilin_GFxxxE"/>
    <property type="match status" value="1"/>
</dbReference>
<name>A0AB73T1E7_9FIRM</name>
<proteinExistence type="predicted"/>
<organism evidence="2 3">
    <name type="scientific">Murimonas intestini</name>
    <dbReference type="NCBI Taxonomy" id="1337051"/>
    <lineage>
        <taxon>Bacteria</taxon>
        <taxon>Bacillati</taxon>
        <taxon>Bacillota</taxon>
        <taxon>Clostridia</taxon>
        <taxon>Lachnospirales</taxon>
        <taxon>Lachnospiraceae</taxon>
        <taxon>Murimonas</taxon>
    </lineage>
</organism>
<evidence type="ECO:0000313" key="2">
    <source>
        <dbReference type="EMBL" id="PWJ73795.1"/>
    </source>
</evidence>
<gene>
    <name evidence="2" type="ORF">C7383_111131</name>
</gene>
<evidence type="ECO:0000313" key="3">
    <source>
        <dbReference type="Proteomes" id="UP000245412"/>
    </source>
</evidence>
<evidence type="ECO:0000256" key="1">
    <source>
        <dbReference type="SAM" id="Phobius"/>
    </source>
</evidence>
<dbReference type="EMBL" id="QGGY01000011">
    <property type="protein sequence ID" value="PWJ73795.1"/>
    <property type="molecule type" value="Genomic_DNA"/>
</dbReference>
<keyword evidence="1" id="KW-1133">Transmembrane helix</keyword>
<dbReference type="InterPro" id="IPR012902">
    <property type="entry name" value="N_methyl_site"/>
</dbReference>
<keyword evidence="3" id="KW-1185">Reference proteome</keyword>
<sequence>MKNKKGMTLVELIVGFALVGIFMASAVVVLSSSIHVFVRANSLAHAQTVADMLLETITSELSSAADASFQGSGEIMIVTDSTVSFVDKNAYPVIMSAEDGRLVLSYQQVETATGDVEEPVKWRYEEGTYLGTKISSLKFAHLNGNLIEVTMILTVEKSNQDFEFSRIIQCYNLDDNAIK</sequence>
<keyword evidence="1" id="KW-0812">Transmembrane</keyword>
<keyword evidence="1" id="KW-0472">Membrane</keyword>
<dbReference type="RefSeq" id="WP_109747587.1">
    <property type="nucleotide sequence ID" value="NZ_CABJAT010000006.1"/>
</dbReference>
<dbReference type="Pfam" id="PF07963">
    <property type="entry name" value="N_methyl"/>
    <property type="match status" value="1"/>
</dbReference>
<accession>A0AB73T1E7</accession>
<dbReference type="AlphaFoldDB" id="A0AB73T1E7"/>
<protein>
    <submittedName>
        <fullName evidence="2">Prepilin-type N-terminal cleavage/methylation domain-containing protein</fullName>
    </submittedName>
</protein>
<feature type="transmembrane region" description="Helical" evidence="1">
    <location>
        <begin position="12"/>
        <end position="38"/>
    </location>
</feature>